<dbReference type="Pfam" id="PF01636">
    <property type="entry name" value="APH"/>
    <property type="match status" value="1"/>
</dbReference>
<dbReference type="Proteomes" id="UP000218209">
    <property type="component" value="Unassembled WGS sequence"/>
</dbReference>
<evidence type="ECO:0000313" key="3">
    <source>
        <dbReference type="Proteomes" id="UP000218209"/>
    </source>
</evidence>
<keyword evidence="3" id="KW-1185">Reference proteome</keyword>
<organism evidence="2 3">
    <name type="scientific">Porphyra umbilicalis</name>
    <name type="common">Purple laver</name>
    <name type="synonym">Red alga</name>
    <dbReference type="NCBI Taxonomy" id="2786"/>
    <lineage>
        <taxon>Eukaryota</taxon>
        <taxon>Rhodophyta</taxon>
        <taxon>Bangiophyceae</taxon>
        <taxon>Bangiales</taxon>
        <taxon>Bangiaceae</taxon>
        <taxon>Porphyra</taxon>
    </lineage>
</organism>
<dbReference type="InterPro" id="IPR011009">
    <property type="entry name" value="Kinase-like_dom_sf"/>
</dbReference>
<reference evidence="2 3" key="1">
    <citation type="submission" date="2017-03" db="EMBL/GenBank/DDBJ databases">
        <title>WGS assembly of Porphyra umbilicalis.</title>
        <authorList>
            <person name="Brawley S.H."/>
            <person name="Blouin N.A."/>
            <person name="Ficko-Blean E."/>
            <person name="Wheeler G.L."/>
            <person name="Lohr M."/>
            <person name="Goodson H.V."/>
            <person name="Jenkins J.W."/>
            <person name="Blaby-Haas C.E."/>
            <person name="Helliwell K.E."/>
            <person name="Chan C."/>
            <person name="Marriage T."/>
            <person name="Bhattacharya D."/>
            <person name="Klein A.S."/>
            <person name="Badis Y."/>
            <person name="Brodie J."/>
            <person name="Cao Y."/>
            <person name="Collen J."/>
            <person name="Dittami S.M."/>
            <person name="Gachon C.M."/>
            <person name="Green B.R."/>
            <person name="Karpowicz S."/>
            <person name="Kim J.W."/>
            <person name="Kudahl U."/>
            <person name="Lin S."/>
            <person name="Michel G."/>
            <person name="Mittag M."/>
            <person name="Olson B.J."/>
            <person name="Pangilinan J."/>
            <person name="Peng Y."/>
            <person name="Qiu H."/>
            <person name="Shu S."/>
            <person name="Singer J.T."/>
            <person name="Smith A.G."/>
            <person name="Sprecher B.N."/>
            <person name="Wagner V."/>
            <person name="Wang W."/>
            <person name="Wang Z.-Y."/>
            <person name="Yan J."/>
            <person name="Yarish C."/>
            <person name="Zoeuner-Riek S."/>
            <person name="Zhuang Y."/>
            <person name="Zou Y."/>
            <person name="Lindquist E.A."/>
            <person name="Grimwood J."/>
            <person name="Barry K."/>
            <person name="Rokhsar D.S."/>
            <person name="Schmutz J."/>
            <person name="Stiller J.W."/>
            <person name="Grossman A.R."/>
            <person name="Prochnik S.E."/>
        </authorList>
    </citation>
    <scope>NUCLEOTIDE SEQUENCE [LARGE SCALE GENOMIC DNA]</scope>
    <source>
        <strain evidence="2">4086291</strain>
    </source>
</reference>
<feature type="domain" description="Aminoglycoside phosphotransferase" evidence="1">
    <location>
        <begin position="363"/>
        <end position="426"/>
    </location>
</feature>
<evidence type="ECO:0000259" key="1">
    <source>
        <dbReference type="Pfam" id="PF01636"/>
    </source>
</evidence>
<name>A0A1X6NZC6_PORUM</name>
<protein>
    <recommendedName>
        <fullName evidence="1">Aminoglycoside phosphotransferase domain-containing protein</fullName>
    </recommendedName>
</protein>
<gene>
    <name evidence="2" type="ORF">BU14_0317s0014</name>
</gene>
<dbReference type="EMBL" id="KV918971">
    <property type="protein sequence ID" value="OSX73954.1"/>
    <property type="molecule type" value="Genomic_DNA"/>
</dbReference>
<accession>A0A1X6NZC6</accession>
<dbReference type="InterPro" id="IPR002575">
    <property type="entry name" value="Aminoglycoside_PTrfase"/>
</dbReference>
<dbReference type="AlphaFoldDB" id="A0A1X6NZC6"/>
<dbReference type="SUPFAM" id="SSF56112">
    <property type="entry name" value="Protein kinase-like (PK-like)"/>
    <property type="match status" value="1"/>
</dbReference>
<proteinExistence type="predicted"/>
<sequence length="492" mass="54377">MGMRWHAGREAPLLARHHRLPAHPSRRRPWRAGQLIMLLPRRPRTPRPSGVRCVHAVLLRAAPTRVLTMLHDGDWCLPRLEYPEHATYTARDCARDLQESLGIKPAVASYFQVVAELIPEGGERHTMFYNSDGVRLTLLAAPSEFHTACELPPHARRMPVEEFRDAAESPLGGWLYSSAQNAALLFADLLAVDDVRTVAVDPRGGVWWTHRASAFLLSVVRGLQLEPLSEVTRSSWDSSSELFMVRTSNGSDYLKAPSPGCAEVRLTECLSRIFAEDTLHVVAVNVTLNCFVAEGFDEPGSGPVMPPLGPDDYANVVRKWSAMQLRSTHCLEDLRQAGVPDYSPAVLSSLVGRLVRDPTVTAASEGEMSTDDFVRGAMRVCAKLEASALPVSLVHGDLTTGNVGRKRDGGLLIFDWQHAYLSHPFCHSYLLRDLLRLPPVRRAYLDCWSALVCGEQAEAELTAAAVVGGLAALHWYVTLLPTASRVQRRRLV</sequence>
<evidence type="ECO:0000313" key="2">
    <source>
        <dbReference type="EMBL" id="OSX73954.1"/>
    </source>
</evidence>